<comment type="caution">
    <text evidence="1">The sequence shown here is derived from an EMBL/GenBank/DDBJ whole genome shotgun (WGS) entry which is preliminary data.</text>
</comment>
<dbReference type="Proteomes" id="UP000249739">
    <property type="component" value="Unassembled WGS sequence"/>
</dbReference>
<dbReference type="InterPro" id="IPR009744">
    <property type="entry name" value="VirC1"/>
</dbReference>
<gene>
    <name evidence="1" type="ORF">DI586_11080</name>
</gene>
<dbReference type="PANTHER" id="PTHR13696:SF96">
    <property type="entry name" value="COBQ_COBB_MIND_PARA NUCLEOTIDE BINDING DOMAIN-CONTAINING PROTEIN"/>
    <property type="match status" value="1"/>
</dbReference>
<organism evidence="1 2">
    <name type="scientific">Micavibrio aeruginosavorus</name>
    <dbReference type="NCBI Taxonomy" id="349221"/>
    <lineage>
        <taxon>Bacteria</taxon>
        <taxon>Pseudomonadati</taxon>
        <taxon>Bdellovibrionota</taxon>
        <taxon>Bdellovibrionia</taxon>
        <taxon>Bdellovibrionales</taxon>
        <taxon>Pseudobdellovibrionaceae</taxon>
        <taxon>Micavibrio</taxon>
    </lineage>
</organism>
<dbReference type="InterPro" id="IPR050678">
    <property type="entry name" value="DNA_Partitioning_ATPase"/>
</dbReference>
<dbReference type="CDD" id="cd02042">
    <property type="entry name" value="ParAB_family"/>
    <property type="match status" value="1"/>
</dbReference>
<dbReference type="PIRSF" id="PIRSF009320">
    <property type="entry name" value="Nuc_binding_HP_1000"/>
    <property type="match status" value="1"/>
</dbReference>
<dbReference type="InterPro" id="IPR027417">
    <property type="entry name" value="P-loop_NTPase"/>
</dbReference>
<protein>
    <submittedName>
        <fullName evidence="1">ParA family protein</fullName>
    </submittedName>
</protein>
<reference evidence="1 2" key="1">
    <citation type="submission" date="2017-08" db="EMBL/GenBank/DDBJ databases">
        <title>Infants hospitalized years apart are colonized by the same room-sourced microbial strains.</title>
        <authorList>
            <person name="Brooks B."/>
            <person name="Olm M.R."/>
            <person name="Firek B.A."/>
            <person name="Baker R."/>
            <person name="Thomas B.C."/>
            <person name="Morowitz M.J."/>
            <person name="Banfield J.F."/>
        </authorList>
    </citation>
    <scope>NUCLEOTIDE SEQUENCE [LARGE SCALE GENOMIC DNA]</scope>
    <source>
        <strain evidence="1">S2_006_000_R2_64</strain>
    </source>
</reference>
<dbReference type="Gene3D" id="3.40.50.300">
    <property type="entry name" value="P-loop containing nucleotide triphosphate hydrolases"/>
    <property type="match status" value="1"/>
</dbReference>
<accession>A0A2W5FI56</accession>
<dbReference type="AlphaFoldDB" id="A0A2W5FI56"/>
<proteinExistence type="predicted"/>
<dbReference type="SUPFAM" id="SSF52540">
    <property type="entry name" value="P-loop containing nucleoside triphosphate hydrolases"/>
    <property type="match status" value="1"/>
</dbReference>
<evidence type="ECO:0000313" key="1">
    <source>
        <dbReference type="EMBL" id="PZP53410.1"/>
    </source>
</evidence>
<evidence type="ECO:0000313" key="2">
    <source>
        <dbReference type="Proteomes" id="UP000249739"/>
    </source>
</evidence>
<sequence>MVKIVTISSSKGGAGKTTTTISLADYWSKQGLRVGLLDTDPNKSLSRWFEKGAEKGYFEGITLVHEVQDKKIIETARELARKVDILLIDVAGIASTALLKAAGIADLVIIPAQPNEDDFLEAINTRGIVKEAMELIGRNIPTRTVITRGRQGTMVLKHVLKQLEKINFPMFESVIYDRTAYPQARFNGTTPVSYEPSGAAADDIRRLADEITDQLEQQKELKAA</sequence>
<name>A0A2W5FI56_9BACT</name>
<dbReference type="Pfam" id="PF07015">
    <property type="entry name" value="VirC1"/>
    <property type="match status" value="1"/>
</dbReference>
<dbReference type="EMBL" id="QFOT01000182">
    <property type="protein sequence ID" value="PZP53410.1"/>
    <property type="molecule type" value="Genomic_DNA"/>
</dbReference>
<dbReference type="PANTHER" id="PTHR13696">
    <property type="entry name" value="P-LOOP CONTAINING NUCLEOSIDE TRIPHOSPHATE HYDROLASE"/>
    <property type="match status" value="1"/>
</dbReference>